<proteinExistence type="predicted"/>
<protein>
    <submittedName>
        <fullName evidence="1">Uncharacterized protein</fullName>
    </submittedName>
</protein>
<dbReference type="Proteomes" id="UP000319783">
    <property type="component" value="Unassembled WGS sequence"/>
</dbReference>
<name>A0A533QQF1_9BACT</name>
<comment type="caution">
    <text evidence="1">The sequence shown here is derived from an EMBL/GenBank/DDBJ whole genome shotgun (WGS) entry which is preliminary data.</text>
</comment>
<sequence length="95" mass="11234">MNEESVITLNDKKLYFATFEFICGEYGQIFGKVFYAKDEGILEKKIHKYLFNYYGKGNVSEIDRNVYYYWNGEVAVKNHGWEEITGIEQLIDKLL</sequence>
<accession>A0A533QQF1</accession>
<organism evidence="1 2">
    <name type="scientific">Candidatus Jettenia ecosi</name>
    <dbReference type="NCBI Taxonomy" id="2494326"/>
    <lineage>
        <taxon>Bacteria</taxon>
        <taxon>Pseudomonadati</taxon>
        <taxon>Planctomycetota</taxon>
        <taxon>Candidatus Brocadiia</taxon>
        <taxon>Candidatus Brocadiales</taxon>
        <taxon>Candidatus Brocadiaceae</taxon>
        <taxon>Candidatus Jettenia</taxon>
    </lineage>
</organism>
<evidence type="ECO:0000313" key="2">
    <source>
        <dbReference type="Proteomes" id="UP000319783"/>
    </source>
</evidence>
<gene>
    <name evidence="1" type="ORF">JETT_0842</name>
</gene>
<evidence type="ECO:0000313" key="1">
    <source>
        <dbReference type="EMBL" id="TLD42820.1"/>
    </source>
</evidence>
<dbReference type="AlphaFoldDB" id="A0A533QQF1"/>
<reference evidence="1 2" key="1">
    <citation type="submission" date="2019-04" db="EMBL/GenBank/DDBJ databases">
        <title>Genome of a novel bacterium Candidatus Jettenia ecosi reconstructed from metagenome of an anammox bioreactor.</title>
        <authorList>
            <person name="Mardanov A.V."/>
            <person name="Beletsky A.V."/>
            <person name="Ravin N.V."/>
            <person name="Botchkova E.A."/>
            <person name="Litti Y.V."/>
            <person name="Nozhevnikova A.N."/>
        </authorList>
    </citation>
    <scope>NUCLEOTIDE SEQUENCE [LARGE SCALE GENOMIC DNA]</scope>
    <source>
        <strain evidence="1">J2</strain>
    </source>
</reference>
<dbReference type="EMBL" id="SULG01000012">
    <property type="protein sequence ID" value="TLD42820.1"/>
    <property type="molecule type" value="Genomic_DNA"/>
</dbReference>